<name>A0A417YX49_9BACI</name>
<dbReference type="CDD" id="cd04651">
    <property type="entry name" value="LbH_G1P_AT_C"/>
    <property type="match status" value="1"/>
</dbReference>
<dbReference type="RefSeq" id="WP_118919832.1">
    <property type="nucleotide sequence ID" value="NZ_QWEG01000003.1"/>
</dbReference>
<dbReference type="Pfam" id="PF00483">
    <property type="entry name" value="NTP_transferase"/>
    <property type="match status" value="1"/>
</dbReference>
<dbReference type="PROSITE" id="PS00809">
    <property type="entry name" value="ADP_GLC_PYROPHOSPH_2"/>
    <property type="match status" value="1"/>
</dbReference>
<evidence type="ECO:0000259" key="11">
    <source>
        <dbReference type="Pfam" id="PF24894"/>
    </source>
</evidence>
<accession>A0A417YX49</accession>
<feature type="binding site" evidence="9">
    <location>
        <begin position="180"/>
        <end position="181"/>
    </location>
    <ligand>
        <name>alpha-D-glucose 1-phosphate</name>
        <dbReference type="ChEBI" id="CHEBI:58601"/>
    </ligand>
</feature>
<dbReference type="InterPro" id="IPR011004">
    <property type="entry name" value="Trimer_LpxA-like_sf"/>
</dbReference>
<evidence type="ECO:0000256" key="5">
    <source>
        <dbReference type="ARBA" id="ARBA00022741"/>
    </source>
</evidence>
<keyword evidence="5 9" id="KW-0547">Nucleotide-binding</keyword>
<sequence length="380" mass="42835">MQKKKMVAMLLAGGQGSRLNSLTKELAKPGVPFGGKYRIIDFPLSNCTNSGVYTVGVLTQYQPLVLNSYIGIGSAWDLDRMDGGVTVLPPYSVSSEVKWYEGTASAIYQNLTYLRQYDPEYVLILSGDHIYKMDYEKMLDHHIKHQADVTISVIEVPWEEADRFGIMNTDENDSIIEFSEKPKEPKSNLASMGIYIFNWRMLEDYLERDNENPESSHDFGKDIIPLLLDENKKLVAYRFKGYWKDVGTVQSLWEANMDLLDENSELNLFDQNWRIYSVNPNQPPQYICPEAKLKESLVNEGCVIEGEVEKTVVFQGVSIKKRASIKESVIMPDAVIGSECVIERAIISPGMSIPDGAVIKGYDGEAILVSEDTIDQLLSK</sequence>
<evidence type="ECO:0000256" key="9">
    <source>
        <dbReference type="HAMAP-Rule" id="MF_00624"/>
    </source>
</evidence>
<keyword evidence="7 9" id="KW-0320">Glycogen biosynthesis</keyword>
<dbReference type="GO" id="GO:0005524">
    <property type="term" value="F:ATP binding"/>
    <property type="evidence" value="ECO:0007669"/>
    <property type="project" value="UniProtKB-KW"/>
</dbReference>
<feature type="site" description="Could play a key role in the communication between the regulatory and the substrate sites" evidence="9">
    <location>
        <position position="60"/>
    </location>
</feature>
<keyword evidence="8 9" id="KW-0119">Carbohydrate metabolism</keyword>
<evidence type="ECO:0000256" key="3">
    <source>
        <dbReference type="ARBA" id="ARBA00022679"/>
    </source>
</evidence>
<keyword evidence="6 9" id="KW-0067">ATP-binding</keyword>
<dbReference type="NCBIfam" id="TIGR02091">
    <property type="entry name" value="glgC"/>
    <property type="match status" value="1"/>
</dbReference>
<evidence type="ECO:0000313" key="13">
    <source>
        <dbReference type="Proteomes" id="UP000284416"/>
    </source>
</evidence>
<dbReference type="InterPro" id="IPR056818">
    <property type="entry name" value="GlmU/GlgC-like_hexapep"/>
</dbReference>
<comment type="catalytic activity">
    <reaction evidence="9">
        <text>alpha-D-glucose 1-phosphate + ATP + H(+) = ADP-alpha-D-glucose + diphosphate</text>
        <dbReference type="Rhea" id="RHEA:12120"/>
        <dbReference type="ChEBI" id="CHEBI:15378"/>
        <dbReference type="ChEBI" id="CHEBI:30616"/>
        <dbReference type="ChEBI" id="CHEBI:33019"/>
        <dbReference type="ChEBI" id="CHEBI:57498"/>
        <dbReference type="ChEBI" id="CHEBI:58601"/>
        <dbReference type="EC" id="2.7.7.27"/>
    </reaction>
</comment>
<keyword evidence="4 9" id="KW-0548">Nucleotidyltransferase</keyword>
<evidence type="ECO:0000256" key="6">
    <source>
        <dbReference type="ARBA" id="ARBA00022840"/>
    </source>
</evidence>
<dbReference type="SUPFAM" id="SSF53448">
    <property type="entry name" value="Nucleotide-diphospho-sugar transferases"/>
    <property type="match status" value="1"/>
</dbReference>
<dbReference type="Proteomes" id="UP000284416">
    <property type="component" value="Unassembled WGS sequence"/>
</dbReference>
<evidence type="ECO:0000256" key="4">
    <source>
        <dbReference type="ARBA" id="ARBA00022695"/>
    </source>
</evidence>
<feature type="domain" description="Nucleotidyl transferase" evidence="10">
    <location>
        <begin position="8"/>
        <end position="261"/>
    </location>
</feature>
<comment type="function">
    <text evidence="9">Involved in the biosynthesis of ADP-glucose, a building block required for the elongation reactions to produce glycogen. Catalyzes the reaction between ATP and alpha-D-glucose 1-phosphate (G1P) to produce pyrophosphate and ADP-Glc.</text>
</comment>
<keyword evidence="2 9" id="KW-0321">Glycogen metabolism</keyword>
<feature type="binding site" evidence="9">
    <location>
        <position position="191"/>
    </location>
    <ligand>
        <name>alpha-D-glucose 1-phosphate</name>
        <dbReference type="ChEBI" id="CHEBI:58601"/>
    </ligand>
</feature>
<dbReference type="Pfam" id="PF24894">
    <property type="entry name" value="Hexapep_GlmU"/>
    <property type="match status" value="1"/>
</dbReference>
<dbReference type="PROSITE" id="PS00810">
    <property type="entry name" value="ADP_GLC_PYROPHOSPH_3"/>
    <property type="match status" value="1"/>
</dbReference>
<dbReference type="SUPFAM" id="SSF51161">
    <property type="entry name" value="Trimeric LpxA-like enzymes"/>
    <property type="match status" value="1"/>
</dbReference>
<feature type="binding site" evidence="9">
    <location>
        <position position="165"/>
    </location>
    <ligand>
        <name>alpha-D-glucose 1-phosphate</name>
        <dbReference type="ChEBI" id="CHEBI:58601"/>
    </ligand>
</feature>
<dbReference type="InterPro" id="IPR005835">
    <property type="entry name" value="NTP_transferase_dom"/>
</dbReference>
<keyword evidence="3 9" id="KW-0808">Transferase</keyword>
<feature type="site" description="Could play a key role in the communication between the regulatory and the substrate sites" evidence="9">
    <location>
        <position position="99"/>
    </location>
</feature>
<dbReference type="InterPro" id="IPR029044">
    <property type="entry name" value="Nucleotide-diphossugar_trans"/>
</dbReference>
<dbReference type="UniPathway" id="UPA00164"/>
<dbReference type="PANTHER" id="PTHR43523:SF2">
    <property type="entry name" value="GLUCOSE-1-PHOSPHATE ADENYLYLTRANSFERASE"/>
    <property type="match status" value="1"/>
</dbReference>
<dbReference type="InterPro" id="IPR011831">
    <property type="entry name" value="ADP-Glc_PPase"/>
</dbReference>
<dbReference type="OrthoDB" id="9801810at2"/>
<dbReference type="PANTHER" id="PTHR43523">
    <property type="entry name" value="GLUCOSE-1-PHOSPHATE ADENYLYLTRANSFERASE-RELATED"/>
    <property type="match status" value="1"/>
</dbReference>
<evidence type="ECO:0000259" key="10">
    <source>
        <dbReference type="Pfam" id="PF00483"/>
    </source>
</evidence>
<gene>
    <name evidence="9" type="primary">glgC</name>
    <name evidence="12" type="ORF">D1B31_05985</name>
</gene>
<dbReference type="EC" id="2.7.7.27" evidence="9"/>
<evidence type="ECO:0000313" key="12">
    <source>
        <dbReference type="EMBL" id="RHW42177.1"/>
    </source>
</evidence>
<dbReference type="AlphaFoldDB" id="A0A417YX49"/>
<feature type="binding site" evidence="9">
    <location>
        <position position="100"/>
    </location>
    <ligand>
        <name>alpha-D-glucose 1-phosphate</name>
        <dbReference type="ChEBI" id="CHEBI:58601"/>
    </ligand>
</feature>
<dbReference type="Gene3D" id="2.160.10.10">
    <property type="entry name" value="Hexapeptide repeat proteins"/>
    <property type="match status" value="1"/>
</dbReference>
<comment type="pathway">
    <text evidence="9">Glycan biosynthesis; glycogen biosynthesis.</text>
</comment>
<evidence type="ECO:0000256" key="7">
    <source>
        <dbReference type="ARBA" id="ARBA00023056"/>
    </source>
</evidence>
<comment type="similarity">
    <text evidence="1 9">Belongs to the bacterial/plant glucose-1-phosphate adenylyltransferase family.</text>
</comment>
<dbReference type="Gene3D" id="3.90.550.10">
    <property type="entry name" value="Spore Coat Polysaccharide Biosynthesis Protein SpsA, Chain A"/>
    <property type="match status" value="1"/>
</dbReference>
<dbReference type="InterPro" id="IPR005836">
    <property type="entry name" value="ADP_Glu_pyroP_CS"/>
</dbReference>
<dbReference type="GO" id="GO:0008878">
    <property type="term" value="F:glucose-1-phosphate adenylyltransferase activity"/>
    <property type="evidence" value="ECO:0007669"/>
    <property type="project" value="UniProtKB-UniRule"/>
</dbReference>
<dbReference type="EMBL" id="QWEG01000003">
    <property type="protein sequence ID" value="RHW42177.1"/>
    <property type="molecule type" value="Genomic_DNA"/>
</dbReference>
<comment type="caution">
    <text evidence="12">The sequence shown here is derived from an EMBL/GenBank/DDBJ whole genome shotgun (WGS) entry which is preliminary data.</text>
</comment>
<evidence type="ECO:0000256" key="8">
    <source>
        <dbReference type="ARBA" id="ARBA00023277"/>
    </source>
</evidence>
<dbReference type="NCBIfam" id="NF003670">
    <property type="entry name" value="PRK05293.1"/>
    <property type="match status" value="1"/>
</dbReference>
<evidence type="ECO:0000256" key="2">
    <source>
        <dbReference type="ARBA" id="ARBA00022600"/>
    </source>
</evidence>
<dbReference type="HAMAP" id="MF_00624">
    <property type="entry name" value="GlgC"/>
    <property type="match status" value="1"/>
</dbReference>
<reference evidence="12 13" key="1">
    <citation type="journal article" date="2017" name="Int. J. Syst. Evol. Microbiol.">
        <title>Bacillus notoginsengisoli sp. nov., a novel bacterium isolated from the rhizosphere of Panax notoginseng.</title>
        <authorList>
            <person name="Zhang M.Y."/>
            <person name="Cheng J."/>
            <person name="Cai Y."/>
            <person name="Zhang T.Y."/>
            <person name="Wu Y.Y."/>
            <person name="Manikprabhu D."/>
            <person name="Li W.J."/>
            <person name="Zhang Y.X."/>
        </authorList>
    </citation>
    <scope>NUCLEOTIDE SEQUENCE [LARGE SCALE GENOMIC DNA]</scope>
    <source>
        <strain evidence="12 13">JCM 30743</strain>
    </source>
</reference>
<keyword evidence="13" id="KW-1185">Reference proteome</keyword>
<comment type="subunit">
    <text evidence="9">Homotetramer.</text>
</comment>
<proteinExistence type="inferred from homology"/>
<evidence type="ECO:0000256" key="1">
    <source>
        <dbReference type="ARBA" id="ARBA00010443"/>
    </source>
</evidence>
<dbReference type="InterPro" id="IPR023049">
    <property type="entry name" value="GlgC_bac"/>
</dbReference>
<organism evidence="12 13">
    <name type="scientific">Neobacillus notoginsengisoli</name>
    <dbReference type="NCBI Taxonomy" id="1578198"/>
    <lineage>
        <taxon>Bacteria</taxon>
        <taxon>Bacillati</taxon>
        <taxon>Bacillota</taxon>
        <taxon>Bacilli</taxon>
        <taxon>Bacillales</taxon>
        <taxon>Bacillaceae</taxon>
        <taxon>Neobacillus</taxon>
    </lineage>
</organism>
<dbReference type="CDD" id="cd02508">
    <property type="entry name" value="ADP_Glucose_PP"/>
    <property type="match status" value="1"/>
</dbReference>
<feature type="domain" description="Glucose-1-phosphate adenylyltransferase/Bifunctional protein GlmU-like C-terminal hexapeptide" evidence="11">
    <location>
        <begin position="292"/>
        <end position="364"/>
    </location>
</feature>
<dbReference type="GO" id="GO:0005978">
    <property type="term" value="P:glycogen biosynthetic process"/>
    <property type="evidence" value="ECO:0007669"/>
    <property type="project" value="UniProtKB-UniRule"/>
</dbReference>
<protein>
    <recommendedName>
        <fullName evidence="9">Glucose-1-phosphate adenylyltransferase</fullName>
        <ecNumber evidence="9">2.7.7.27</ecNumber>
    </recommendedName>
    <alternativeName>
        <fullName evidence="9">ADP-glucose pyrophosphorylase</fullName>
        <shortName evidence="9">ADPGlc PPase</shortName>
    </alternativeName>
    <alternativeName>
        <fullName evidence="9">ADP-glucose synthase</fullName>
    </alternativeName>
</protein>